<sequence length="497" mass="53020">MDAVGFDVLRRAVASCGLASDTGRGLDVLLSRFLDALTDLPGLRHAAVVLADAEGRPTIRARLGVPDVGMVLTAALERGPGARTARVLRAGAAPVVAEADGKVAATREEAAMLAAPIPVAAGREEDGPQGWVFTDGLLGRDAPLGDDLRLLTLLAGILGRMADMAAMAAGRTLDMAREVAFLRSKVSLRHQHVFSSGTSQLLEALHGAVARAAVSKAPIVLRGEPGSGRGVLARLIHELSPRAVHPFAVVSAAGSDKLMERLFGCARPLGPAVKPAASGPGFLEEADGGTLLIRDAHRLPPDVCERLARFCAAGRMARLGGARERRVDTRLFFAAPPGGLNQELAAALSPEVIVVPSLRERREDIPALLDDLLARETSRGGRRLTLTPKALKALEAYDWPGNIREMEELVARLAVTAPEDRIDIADIPPEMLAEGDRPPVLPEDAAELRDMERQQVLNALTRHGWVQSRAARELGLTLRQIGYRIRKYGLTREEADV</sequence>
<dbReference type="PANTHER" id="PTHR32071">
    <property type="entry name" value="TRANSCRIPTIONAL REGULATORY PROTEIN"/>
    <property type="match status" value="1"/>
</dbReference>
<dbReference type="RefSeq" id="WP_005994453.1">
    <property type="nucleotide sequence ID" value="NZ_AECZ01000017.1"/>
</dbReference>
<keyword evidence="7" id="KW-1185">Reference proteome</keyword>
<feature type="domain" description="Sigma-54 factor interaction" evidence="5">
    <location>
        <begin position="195"/>
        <end position="415"/>
    </location>
</feature>
<dbReference type="InterPro" id="IPR058031">
    <property type="entry name" value="AAA_lid_NorR"/>
</dbReference>
<name>E1JYE9_SOLFR</name>
<dbReference type="Pfam" id="PF00158">
    <property type="entry name" value="Sigma54_activat"/>
    <property type="match status" value="1"/>
</dbReference>
<dbReference type="SUPFAM" id="SSF52540">
    <property type="entry name" value="P-loop containing nucleoside triphosphate hydrolases"/>
    <property type="match status" value="1"/>
</dbReference>
<dbReference type="PRINTS" id="PR01590">
    <property type="entry name" value="HTHFIS"/>
</dbReference>
<dbReference type="GO" id="GO:0006355">
    <property type="term" value="P:regulation of DNA-templated transcription"/>
    <property type="evidence" value="ECO:0007669"/>
    <property type="project" value="InterPro"/>
</dbReference>
<dbReference type="OrthoDB" id="9763792at2"/>
<keyword evidence="1" id="KW-0547">Nucleotide-binding</keyword>
<keyword evidence="2" id="KW-0067">ATP-binding</keyword>
<evidence type="ECO:0000313" key="6">
    <source>
        <dbReference type="EMBL" id="EFL50628.1"/>
    </source>
</evidence>
<evidence type="ECO:0000259" key="5">
    <source>
        <dbReference type="PROSITE" id="PS50045"/>
    </source>
</evidence>
<dbReference type="InterPro" id="IPR027417">
    <property type="entry name" value="P-loop_NTPase"/>
</dbReference>
<dbReference type="Proteomes" id="UP000006250">
    <property type="component" value="Unassembled WGS sequence"/>
</dbReference>
<comment type="caution">
    <text evidence="6">The sequence shown here is derived from an EMBL/GenBank/DDBJ whole genome shotgun (WGS) entry which is preliminary data.</text>
</comment>
<dbReference type="InterPro" id="IPR002078">
    <property type="entry name" value="Sigma_54_int"/>
</dbReference>
<keyword evidence="4" id="KW-0804">Transcription</keyword>
<organism evidence="6 7">
    <name type="scientific">Solidesulfovibrio fructosivorans JJ]</name>
    <dbReference type="NCBI Taxonomy" id="596151"/>
    <lineage>
        <taxon>Bacteria</taxon>
        <taxon>Pseudomonadati</taxon>
        <taxon>Thermodesulfobacteriota</taxon>
        <taxon>Desulfovibrionia</taxon>
        <taxon>Desulfovibrionales</taxon>
        <taxon>Desulfovibrionaceae</taxon>
        <taxon>Solidesulfovibrio</taxon>
    </lineage>
</organism>
<dbReference type="EMBL" id="AECZ01000017">
    <property type="protein sequence ID" value="EFL50628.1"/>
    <property type="molecule type" value="Genomic_DNA"/>
</dbReference>
<dbReference type="Gene3D" id="1.10.10.60">
    <property type="entry name" value="Homeodomain-like"/>
    <property type="match status" value="1"/>
</dbReference>
<dbReference type="GO" id="GO:0043565">
    <property type="term" value="F:sequence-specific DNA binding"/>
    <property type="evidence" value="ECO:0007669"/>
    <property type="project" value="InterPro"/>
</dbReference>
<dbReference type="PROSITE" id="PS50045">
    <property type="entry name" value="SIGMA54_INTERACT_4"/>
    <property type="match status" value="1"/>
</dbReference>
<dbReference type="Gene3D" id="3.40.50.300">
    <property type="entry name" value="P-loop containing nucleotide triphosphate hydrolases"/>
    <property type="match status" value="1"/>
</dbReference>
<evidence type="ECO:0000313" key="7">
    <source>
        <dbReference type="Proteomes" id="UP000006250"/>
    </source>
</evidence>
<keyword evidence="3" id="KW-0805">Transcription regulation</keyword>
<dbReference type="Gene3D" id="1.10.8.60">
    <property type="match status" value="1"/>
</dbReference>
<evidence type="ECO:0000256" key="1">
    <source>
        <dbReference type="ARBA" id="ARBA00022741"/>
    </source>
</evidence>
<dbReference type="STRING" id="596151.DesfrDRAFT_2569"/>
<dbReference type="eggNOG" id="COG3604">
    <property type="taxonomic scope" value="Bacteria"/>
</dbReference>
<dbReference type="InterPro" id="IPR009057">
    <property type="entry name" value="Homeodomain-like_sf"/>
</dbReference>
<dbReference type="Pfam" id="PF02954">
    <property type="entry name" value="HTH_8"/>
    <property type="match status" value="1"/>
</dbReference>
<dbReference type="GO" id="GO:0005524">
    <property type="term" value="F:ATP binding"/>
    <property type="evidence" value="ECO:0007669"/>
    <property type="project" value="UniProtKB-KW"/>
</dbReference>
<dbReference type="AlphaFoldDB" id="E1JYE9"/>
<reference evidence="6 7" key="1">
    <citation type="submission" date="2010-08" db="EMBL/GenBank/DDBJ databases">
        <title>The draft genome of Desulfovibrio fructosovorans JJ.</title>
        <authorList>
            <consortium name="US DOE Joint Genome Institute (JGI-PGF)"/>
            <person name="Lucas S."/>
            <person name="Copeland A."/>
            <person name="Lapidus A."/>
            <person name="Cheng J.-F."/>
            <person name="Bruce D."/>
            <person name="Goodwin L."/>
            <person name="Pitluck S."/>
            <person name="Land M.L."/>
            <person name="Hauser L."/>
            <person name="Chang Y.-J."/>
            <person name="Jeffries C."/>
            <person name="Wall J.D."/>
            <person name="Stahl D.A."/>
            <person name="Arkin A.P."/>
            <person name="Dehal P."/>
            <person name="Stolyar S.M."/>
            <person name="Hazen T.C."/>
            <person name="Woyke T.J."/>
        </authorList>
    </citation>
    <scope>NUCLEOTIDE SEQUENCE [LARGE SCALE GENOMIC DNA]</scope>
    <source>
        <strain evidence="6 7">JJ</strain>
    </source>
</reference>
<dbReference type="SUPFAM" id="SSF46689">
    <property type="entry name" value="Homeodomain-like"/>
    <property type="match status" value="1"/>
</dbReference>
<evidence type="ECO:0000256" key="3">
    <source>
        <dbReference type="ARBA" id="ARBA00023015"/>
    </source>
</evidence>
<gene>
    <name evidence="6" type="ORF">DesfrDRAFT_2569</name>
</gene>
<evidence type="ECO:0000256" key="2">
    <source>
        <dbReference type="ARBA" id="ARBA00022840"/>
    </source>
</evidence>
<protein>
    <submittedName>
        <fullName evidence="6">Sigma54 specific transcriptional regulator, Fis family</fullName>
    </submittedName>
</protein>
<evidence type="ECO:0000256" key="4">
    <source>
        <dbReference type="ARBA" id="ARBA00023163"/>
    </source>
</evidence>
<dbReference type="Pfam" id="PF25601">
    <property type="entry name" value="AAA_lid_14"/>
    <property type="match status" value="1"/>
</dbReference>
<dbReference type="InterPro" id="IPR002197">
    <property type="entry name" value="HTH_Fis"/>
</dbReference>
<proteinExistence type="predicted"/>
<accession>E1JYE9</accession>